<keyword evidence="5" id="KW-0547">Nucleotide-binding</keyword>
<dbReference type="GO" id="GO:0016887">
    <property type="term" value="F:ATP hydrolysis activity"/>
    <property type="evidence" value="ECO:0007669"/>
    <property type="project" value="InterPro"/>
</dbReference>
<keyword evidence="13" id="KW-1185">Reference proteome</keyword>
<feature type="transmembrane region" description="Helical" evidence="10">
    <location>
        <begin position="120"/>
        <end position="141"/>
    </location>
</feature>
<evidence type="ECO:0000256" key="10">
    <source>
        <dbReference type="SAM" id="Phobius"/>
    </source>
</evidence>
<dbReference type="Pfam" id="PF02653">
    <property type="entry name" value="BPD_transp_2"/>
    <property type="match status" value="1"/>
</dbReference>
<dbReference type="OrthoDB" id="9805514at2"/>
<dbReference type="InterPro" id="IPR051120">
    <property type="entry name" value="ABC_AA/LPS_Transport"/>
</dbReference>
<sequence>MNSLRDGVRRITGALPPWAFAAAAVVVVLVIPFTSPPRLVQLTIIFGINALLAQSINVLTGYAGQISLGQAAIYGTGAYGTAVMSVQYDWPLWASVPAGIVMAIIVGALVSIPAGRVHEFYLAMVTLGLGILAFTIFRQWGEVTGGFSGLGNIPSPPLGSLTVFGYTLGLVSYFYVTVVLVVVVTWLLANILKSHVGRSFVALQESELAASTLGVNPARRKRLAYVLSAALAGIAGVTYAHVVGFVSPDAFSVNASIAILVFAVLGGMRTLAGPFLGAALLTYLPDQLQAFSEWQHLIYGLILLFSFIVLPRGLAGLFPYRTSLIHHRVDRRRDEKAEPAEVQPAEQSRDGAAAAGVAEGDVLLEVRDVVMNFSGVRALDGVSISVRKGSIHGLIGPNGSGKTTLLNVVSGVYKPTSGQVSFGGVRADGRKPHQVATLGIGRTFQHPLVFDELTVRENVVVGAERLFRSRLVQLLFGTRAAVREERRMVRSAEAAIERVGLEELREALAGGLPFGRQRLLELARSLAGEPLLLMLDEPAAGLAEDDLVELASLLQTLRDGGMTVLLIEHHMDFLLRLVETVTVLDQGEVIFDGTPAAARSDERVLEAYLGASAAATGV</sequence>
<gene>
    <name evidence="12" type="ORF">FHU33_2477</name>
</gene>
<dbReference type="RefSeq" id="WP_142025607.1">
    <property type="nucleotide sequence ID" value="NZ_VFQE01000001.1"/>
</dbReference>
<dbReference type="GO" id="GO:0005524">
    <property type="term" value="F:ATP binding"/>
    <property type="evidence" value="ECO:0007669"/>
    <property type="project" value="UniProtKB-KW"/>
</dbReference>
<evidence type="ECO:0000256" key="2">
    <source>
        <dbReference type="ARBA" id="ARBA00022448"/>
    </source>
</evidence>
<evidence type="ECO:0000256" key="5">
    <source>
        <dbReference type="ARBA" id="ARBA00022741"/>
    </source>
</evidence>
<comment type="subcellular location">
    <subcellularLocation>
        <location evidence="1">Cell membrane</location>
        <topology evidence="1">Multi-pass membrane protein</topology>
    </subcellularLocation>
</comment>
<dbReference type="CDD" id="cd06581">
    <property type="entry name" value="TM_PBP1_LivM_like"/>
    <property type="match status" value="1"/>
</dbReference>
<dbReference type="GO" id="GO:0005886">
    <property type="term" value="C:plasma membrane"/>
    <property type="evidence" value="ECO:0007669"/>
    <property type="project" value="UniProtKB-SubCell"/>
</dbReference>
<evidence type="ECO:0000256" key="7">
    <source>
        <dbReference type="ARBA" id="ARBA00022989"/>
    </source>
</evidence>
<evidence type="ECO:0000256" key="8">
    <source>
        <dbReference type="ARBA" id="ARBA00023136"/>
    </source>
</evidence>
<comment type="caution">
    <text evidence="12">The sequence shown here is derived from an EMBL/GenBank/DDBJ whole genome shotgun (WGS) entry which is preliminary data.</text>
</comment>
<dbReference type="InterPro" id="IPR027417">
    <property type="entry name" value="P-loop_NTPase"/>
</dbReference>
<keyword evidence="6 12" id="KW-0067">ATP-binding</keyword>
<reference evidence="12 13" key="1">
    <citation type="submission" date="2019-06" db="EMBL/GenBank/DDBJ databases">
        <title>Sequencing the genomes of 1000 actinobacteria strains.</title>
        <authorList>
            <person name="Klenk H.-P."/>
        </authorList>
    </citation>
    <scope>NUCLEOTIDE SEQUENCE [LARGE SCALE GENOMIC DNA]</scope>
    <source>
        <strain evidence="12 13">DSM 46837</strain>
    </source>
</reference>
<dbReference type="CDD" id="cd03219">
    <property type="entry name" value="ABC_Mj1267_LivG_branched"/>
    <property type="match status" value="1"/>
</dbReference>
<dbReference type="InterPro" id="IPR032823">
    <property type="entry name" value="BCA_ABC_TP_C"/>
</dbReference>
<evidence type="ECO:0000313" key="13">
    <source>
        <dbReference type="Proteomes" id="UP000319865"/>
    </source>
</evidence>
<dbReference type="EMBL" id="VFQE01000001">
    <property type="protein sequence ID" value="TQN43055.1"/>
    <property type="molecule type" value="Genomic_DNA"/>
</dbReference>
<evidence type="ECO:0000256" key="6">
    <source>
        <dbReference type="ARBA" id="ARBA00022840"/>
    </source>
</evidence>
<proteinExistence type="predicted"/>
<dbReference type="Gene3D" id="3.40.50.300">
    <property type="entry name" value="P-loop containing nucleotide triphosphate hydrolases"/>
    <property type="match status" value="1"/>
</dbReference>
<dbReference type="PANTHER" id="PTHR45772">
    <property type="entry name" value="CONSERVED COMPONENT OF ABC TRANSPORTER FOR NATURAL AMINO ACIDS-RELATED"/>
    <property type="match status" value="1"/>
</dbReference>
<dbReference type="SUPFAM" id="SSF52540">
    <property type="entry name" value="P-loop containing nucleoside triphosphate hydrolases"/>
    <property type="match status" value="1"/>
</dbReference>
<evidence type="ECO:0000256" key="1">
    <source>
        <dbReference type="ARBA" id="ARBA00004651"/>
    </source>
</evidence>
<dbReference type="InterPro" id="IPR003439">
    <property type="entry name" value="ABC_transporter-like_ATP-bd"/>
</dbReference>
<feature type="transmembrane region" description="Helical" evidence="10">
    <location>
        <begin position="94"/>
        <end position="113"/>
    </location>
</feature>
<dbReference type="AlphaFoldDB" id="A0A543PG58"/>
<dbReference type="InterPro" id="IPR001851">
    <property type="entry name" value="ABC_transp_permease"/>
</dbReference>
<dbReference type="GO" id="GO:0015658">
    <property type="term" value="F:branched-chain amino acid transmembrane transporter activity"/>
    <property type="evidence" value="ECO:0007669"/>
    <property type="project" value="InterPro"/>
</dbReference>
<feature type="domain" description="ABC transporter" evidence="11">
    <location>
        <begin position="364"/>
        <end position="611"/>
    </location>
</feature>
<keyword evidence="2" id="KW-0813">Transport</keyword>
<keyword evidence="8 10" id="KW-0472">Membrane</keyword>
<feature type="transmembrane region" description="Helical" evidence="10">
    <location>
        <begin position="257"/>
        <end position="284"/>
    </location>
</feature>
<organism evidence="12 13">
    <name type="scientific">Blastococcus colisei</name>
    <dbReference type="NCBI Taxonomy" id="1564162"/>
    <lineage>
        <taxon>Bacteria</taxon>
        <taxon>Bacillati</taxon>
        <taxon>Actinomycetota</taxon>
        <taxon>Actinomycetes</taxon>
        <taxon>Geodermatophilales</taxon>
        <taxon>Geodermatophilaceae</taxon>
        <taxon>Blastococcus</taxon>
    </lineage>
</organism>
<dbReference type="FunFam" id="3.40.50.300:FF:000421">
    <property type="entry name" value="Branched-chain amino acid ABC transporter ATP-binding protein"/>
    <property type="match status" value="1"/>
</dbReference>
<evidence type="ECO:0000313" key="12">
    <source>
        <dbReference type="EMBL" id="TQN43055.1"/>
    </source>
</evidence>
<dbReference type="InterPro" id="IPR003593">
    <property type="entry name" value="AAA+_ATPase"/>
</dbReference>
<evidence type="ECO:0000259" key="11">
    <source>
        <dbReference type="PROSITE" id="PS50893"/>
    </source>
</evidence>
<protein>
    <submittedName>
        <fullName evidence="12">Amino acid/amide ABC transporter membrane protein 2 (HAAT family) /amino acid/amide ABC transporter ATP-binding protein 1 (HAAT family)</fullName>
    </submittedName>
</protein>
<dbReference type="PROSITE" id="PS50893">
    <property type="entry name" value="ABC_TRANSPORTER_2"/>
    <property type="match status" value="1"/>
</dbReference>
<feature type="transmembrane region" description="Helical" evidence="10">
    <location>
        <begin position="296"/>
        <end position="318"/>
    </location>
</feature>
<feature type="region of interest" description="Disordered" evidence="9">
    <location>
        <begin position="332"/>
        <end position="353"/>
    </location>
</feature>
<dbReference type="InterPro" id="IPR043428">
    <property type="entry name" value="LivM-like"/>
</dbReference>
<feature type="transmembrane region" description="Helical" evidence="10">
    <location>
        <begin position="161"/>
        <end position="189"/>
    </location>
</feature>
<dbReference type="Pfam" id="PF00005">
    <property type="entry name" value="ABC_tran"/>
    <property type="match status" value="1"/>
</dbReference>
<feature type="transmembrane region" description="Helical" evidence="10">
    <location>
        <begin position="39"/>
        <end position="59"/>
    </location>
</feature>
<feature type="transmembrane region" description="Helical" evidence="10">
    <location>
        <begin position="12"/>
        <end position="33"/>
    </location>
</feature>
<keyword evidence="7 10" id="KW-1133">Transmembrane helix</keyword>
<evidence type="ECO:0000256" key="9">
    <source>
        <dbReference type="SAM" id="MobiDB-lite"/>
    </source>
</evidence>
<feature type="transmembrane region" description="Helical" evidence="10">
    <location>
        <begin position="223"/>
        <end position="245"/>
    </location>
</feature>
<evidence type="ECO:0000256" key="4">
    <source>
        <dbReference type="ARBA" id="ARBA00022692"/>
    </source>
</evidence>
<keyword evidence="4 10" id="KW-0812">Transmembrane</keyword>
<keyword evidence="3" id="KW-1003">Cell membrane</keyword>
<evidence type="ECO:0000256" key="3">
    <source>
        <dbReference type="ARBA" id="ARBA00022475"/>
    </source>
</evidence>
<dbReference type="Proteomes" id="UP000319865">
    <property type="component" value="Unassembled WGS sequence"/>
</dbReference>
<dbReference type="SMART" id="SM00382">
    <property type="entry name" value="AAA"/>
    <property type="match status" value="1"/>
</dbReference>
<accession>A0A543PG58</accession>
<dbReference type="Pfam" id="PF12399">
    <property type="entry name" value="BCA_ABC_TP_C"/>
    <property type="match status" value="1"/>
</dbReference>
<feature type="transmembrane region" description="Helical" evidence="10">
    <location>
        <begin position="71"/>
        <end position="88"/>
    </location>
</feature>
<name>A0A543PG58_9ACTN</name>